<dbReference type="EMBL" id="AP025183">
    <property type="protein sequence ID" value="BDB52637.1"/>
    <property type="molecule type" value="Genomic_DNA"/>
</dbReference>
<evidence type="ECO:0000313" key="2">
    <source>
        <dbReference type="EMBL" id="BDB52637.1"/>
    </source>
</evidence>
<sequence length="247" mass="28046">MKKLVFVFILFSTVAFSQNINNYKAVIIPLKYDFLKSENQYRLATLTKLNLQKAGFVAFYSNEDIPSEYKDRCSLLTVDVKKESGFLMTKLAVVFNDCFGKLVFQSEMGKSKLKEYESAYSEALNDAFRSINALNYKYELSQLPIQQVTQVIPVAVVNSPISSSATVVQDSPNTNAELLYAQATPTGYQLVDASPKVIFKLNKTSSPTFFTASKGSIQGVFIQKDNEWFFEYYENEKLFSELVRVKF</sequence>
<keyword evidence="3" id="KW-1185">Reference proteome</keyword>
<reference evidence="2 3" key="1">
    <citation type="journal article" date="2022" name="Int. J. Syst. Evol. Microbiol.">
        <title>Flavobacterium ammonificans sp. nov. and Flavobacterium ammoniigenes sp. nov., ammonifying bacteria isolated from surface river water.</title>
        <authorList>
            <person name="Watanabe K."/>
            <person name="Kitamura T."/>
            <person name="Ogata Y."/>
            <person name="Shindo C."/>
            <person name="Suda W."/>
        </authorList>
    </citation>
    <scope>NUCLEOTIDE SEQUENCE [LARGE SCALE GENOMIC DNA]</scope>
    <source>
        <strain evidence="2 3">GENT11</strain>
    </source>
</reference>
<keyword evidence="1" id="KW-0732">Signal</keyword>
<proteinExistence type="predicted"/>
<evidence type="ECO:0000256" key="1">
    <source>
        <dbReference type="SAM" id="SignalP"/>
    </source>
</evidence>
<reference evidence="2 3" key="2">
    <citation type="journal article" date="2022" name="Microorganisms">
        <title>Complete Genome Sequences of Two Flavobacterium ammonificans Strains and a Flavobacterium ammoniigenes Strain of Ammonifying Bacterioplankton Isolated from Surface River Water.</title>
        <authorList>
            <person name="Suda W."/>
            <person name="Ogata Y."/>
            <person name="Shindo C."/>
            <person name="Watanabe K."/>
        </authorList>
    </citation>
    <scope>NUCLEOTIDE SEQUENCE [LARGE SCALE GENOMIC DNA]</scope>
    <source>
        <strain evidence="2 3">GENT11</strain>
    </source>
</reference>
<organism evidence="2 3">
    <name type="scientific">Flavobacterium ammonificans</name>
    <dbReference type="NCBI Taxonomy" id="1751056"/>
    <lineage>
        <taxon>Bacteria</taxon>
        <taxon>Pseudomonadati</taxon>
        <taxon>Bacteroidota</taxon>
        <taxon>Flavobacteriia</taxon>
        <taxon>Flavobacteriales</taxon>
        <taxon>Flavobacteriaceae</taxon>
        <taxon>Flavobacterium</taxon>
    </lineage>
</organism>
<dbReference type="Proteomes" id="UP001319865">
    <property type="component" value="Chromosome"/>
</dbReference>
<dbReference type="RefSeq" id="WP_229331542.1">
    <property type="nucleotide sequence ID" value="NZ_AP025183.1"/>
</dbReference>
<evidence type="ECO:0000313" key="3">
    <source>
        <dbReference type="Proteomes" id="UP001319865"/>
    </source>
</evidence>
<accession>A0ABM7V2G6</accession>
<name>A0ABM7V2G6_9FLAO</name>
<feature type="chain" id="PRO_5045979019" evidence="1">
    <location>
        <begin position="18"/>
        <end position="247"/>
    </location>
</feature>
<feature type="signal peptide" evidence="1">
    <location>
        <begin position="1"/>
        <end position="17"/>
    </location>
</feature>
<gene>
    <name evidence="2" type="ORF">GENT11_09490</name>
</gene>
<protein>
    <submittedName>
        <fullName evidence="2">Uncharacterized protein</fullName>
    </submittedName>
</protein>